<keyword evidence="3" id="KW-1185">Reference proteome</keyword>
<dbReference type="EMBL" id="JAJUBB010000026">
    <property type="protein sequence ID" value="MDD1783946.1"/>
    <property type="molecule type" value="Genomic_DNA"/>
</dbReference>
<evidence type="ECO:0000313" key="3">
    <source>
        <dbReference type="Proteomes" id="UP001149821"/>
    </source>
</evidence>
<reference evidence="2" key="1">
    <citation type="submission" date="2021-12" db="EMBL/GenBank/DDBJ databases">
        <title>Enterovibrio ZSDZ35 sp. nov. and Enterovibrio ZSDZ42 sp. nov., isolated from coastal seawater in Qingdao.</title>
        <authorList>
            <person name="Zhang P."/>
        </authorList>
    </citation>
    <scope>NUCLEOTIDE SEQUENCE</scope>
    <source>
        <strain evidence="2">ZSDZ35</strain>
    </source>
</reference>
<dbReference type="Proteomes" id="UP001149821">
    <property type="component" value="Unassembled WGS sequence"/>
</dbReference>
<accession>A0ABT5QUI7</accession>
<dbReference type="Pfam" id="PF00534">
    <property type="entry name" value="Glycos_transf_1"/>
    <property type="match status" value="1"/>
</dbReference>
<organism evidence="2 3">
    <name type="scientific">Enterovibrio qingdaonensis</name>
    <dbReference type="NCBI Taxonomy" id="2899818"/>
    <lineage>
        <taxon>Bacteria</taxon>
        <taxon>Pseudomonadati</taxon>
        <taxon>Pseudomonadota</taxon>
        <taxon>Gammaproteobacteria</taxon>
        <taxon>Vibrionales</taxon>
        <taxon>Vibrionaceae</taxon>
        <taxon>Enterovibrio</taxon>
    </lineage>
</organism>
<dbReference type="CDD" id="cd03801">
    <property type="entry name" value="GT4_PimA-like"/>
    <property type="match status" value="1"/>
</dbReference>
<comment type="caution">
    <text evidence="2">The sequence shown here is derived from an EMBL/GenBank/DDBJ whole genome shotgun (WGS) entry which is preliminary data.</text>
</comment>
<evidence type="ECO:0000259" key="1">
    <source>
        <dbReference type="Pfam" id="PF00534"/>
    </source>
</evidence>
<dbReference type="SUPFAM" id="SSF53756">
    <property type="entry name" value="UDP-Glycosyltransferase/glycogen phosphorylase"/>
    <property type="match status" value="1"/>
</dbReference>
<protein>
    <submittedName>
        <fullName evidence="2">Glycosyltransferase family 4 protein</fullName>
    </submittedName>
</protein>
<gene>
    <name evidence="2" type="ORF">LRP49_22460</name>
</gene>
<proteinExistence type="predicted"/>
<dbReference type="Gene3D" id="3.40.50.2000">
    <property type="entry name" value="Glycogen Phosphorylase B"/>
    <property type="match status" value="2"/>
</dbReference>
<sequence length="378" mass="41788">MSKLNHILILDPIAFAGGSKVSTKHVLSQLKSKEARVTILTADPKSWKQSQAYVQPLCMPEKLEKAEQGLSYFARHLFIALQLLWLRLFVGKIDTALAASGPGVDLALYLIKPLFGFKLIQMIHGPVARSRTIGRCLKTADNVFYLSSAQHSLEHALEAAGYSSDICSYTNFQTFKNGLPKNSWPSPCQYDYSVVFWAASLLKWKGLDVLLRAIRGMRPSMRPETHICYIKPQQNNLPVSEAPQPINKVFWHHAPENLDHIRASANVFISTSTKEPFGLSILEAMAAGMCIIIPSDGAFWDQQLTDGVNCIKYTPDDENALTKAIVKAQSDMTMVKSMGKSVASIAQSYRAEICFSAICSALMSEQTSVLDNISGERA</sequence>
<dbReference type="PANTHER" id="PTHR45947:SF3">
    <property type="entry name" value="SULFOQUINOVOSYL TRANSFERASE SQD2"/>
    <property type="match status" value="1"/>
</dbReference>
<feature type="domain" description="Glycosyl transferase family 1" evidence="1">
    <location>
        <begin position="192"/>
        <end position="340"/>
    </location>
</feature>
<dbReference type="PANTHER" id="PTHR45947">
    <property type="entry name" value="SULFOQUINOVOSYL TRANSFERASE SQD2"/>
    <property type="match status" value="1"/>
</dbReference>
<evidence type="ECO:0000313" key="2">
    <source>
        <dbReference type="EMBL" id="MDD1783946.1"/>
    </source>
</evidence>
<dbReference type="RefSeq" id="WP_274145200.1">
    <property type="nucleotide sequence ID" value="NZ_JAJUBB010000026.1"/>
</dbReference>
<dbReference type="InterPro" id="IPR050194">
    <property type="entry name" value="Glycosyltransferase_grp1"/>
</dbReference>
<name>A0ABT5QUI7_9GAMM</name>
<dbReference type="InterPro" id="IPR001296">
    <property type="entry name" value="Glyco_trans_1"/>
</dbReference>